<dbReference type="Pfam" id="PF05036">
    <property type="entry name" value="SPOR"/>
    <property type="match status" value="1"/>
</dbReference>
<evidence type="ECO:0000256" key="4">
    <source>
        <dbReference type="HAMAP-Rule" id="MF_02071"/>
    </source>
</evidence>
<dbReference type="Pfam" id="PF03330">
    <property type="entry name" value="DPBB_1"/>
    <property type="match status" value="1"/>
</dbReference>
<dbReference type="PROSITE" id="PS51724">
    <property type="entry name" value="SPOR"/>
    <property type="match status" value="1"/>
</dbReference>
<gene>
    <name evidence="4" type="primary">rlpA</name>
    <name evidence="7" type="ORF">BCM31_00425</name>
</gene>
<dbReference type="InterPro" id="IPR036680">
    <property type="entry name" value="SPOR-like_sf"/>
</dbReference>
<dbReference type="InterPro" id="IPR009009">
    <property type="entry name" value="RlpA-like_DPBB"/>
</dbReference>
<organism evidence="7 8">
    <name type="scientific">Helicobacter winghamensis</name>
    <dbReference type="NCBI Taxonomy" id="157268"/>
    <lineage>
        <taxon>Bacteria</taxon>
        <taxon>Pseudomonadati</taxon>
        <taxon>Campylobacterota</taxon>
        <taxon>Epsilonproteobacteria</taxon>
        <taxon>Campylobacterales</taxon>
        <taxon>Helicobacteraceae</taxon>
        <taxon>Helicobacter</taxon>
    </lineage>
</organism>
<dbReference type="PANTHER" id="PTHR34183">
    <property type="entry name" value="ENDOLYTIC PEPTIDOGLYCAN TRANSGLYCOSYLASE RLPA"/>
    <property type="match status" value="1"/>
</dbReference>
<comment type="caution">
    <text evidence="7">The sequence shown here is derived from an EMBL/GenBank/DDBJ whole genome shotgun (WGS) entry which is preliminary data.</text>
</comment>
<comment type="similarity">
    <text evidence="4 5">Belongs to the RlpA family.</text>
</comment>
<evidence type="ECO:0000313" key="7">
    <source>
        <dbReference type="EMBL" id="PKT80136.1"/>
    </source>
</evidence>
<dbReference type="InterPro" id="IPR007730">
    <property type="entry name" value="SPOR-like_dom"/>
</dbReference>
<dbReference type="AlphaFoldDB" id="A0A2N3PHU2"/>
<name>A0A2N3PHU2_9HELI</name>
<keyword evidence="2 4" id="KW-0456">Lyase</keyword>
<protein>
    <recommendedName>
        <fullName evidence="4">Probable endolytic peptidoglycan transglycosylase RlpA</fullName>
        <ecNumber evidence="4">4.2.2.-</ecNumber>
    </recommendedName>
</protein>
<dbReference type="Proteomes" id="UP000233350">
    <property type="component" value="Unassembled WGS sequence"/>
</dbReference>
<dbReference type="InterPro" id="IPR036908">
    <property type="entry name" value="RlpA-like_sf"/>
</dbReference>
<evidence type="ECO:0000259" key="6">
    <source>
        <dbReference type="PROSITE" id="PS51724"/>
    </source>
</evidence>
<evidence type="ECO:0000256" key="5">
    <source>
        <dbReference type="RuleBase" id="RU003495"/>
    </source>
</evidence>
<evidence type="ECO:0000256" key="1">
    <source>
        <dbReference type="ARBA" id="ARBA00022729"/>
    </source>
</evidence>
<dbReference type="GO" id="GO:0008932">
    <property type="term" value="F:lytic endotransglycosylase activity"/>
    <property type="evidence" value="ECO:0007669"/>
    <property type="project" value="UniProtKB-UniRule"/>
</dbReference>
<dbReference type="CDD" id="cd22268">
    <property type="entry name" value="DPBB_RlpA-like"/>
    <property type="match status" value="1"/>
</dbReference>
<dbReference type="Gene3D" id="2.40.40.10">
    <property type="entry name" value="RlpA-like domain"/>
    <property type="match status" value="1"/>
</dbReference>
<reference evidence="7 8" key="1">
    <citation type="submission" date="2016-07" db="EMBL/GenBank/DDBJ databases">
        <title>Detection of Helicobacter winghamensis from caecal content of red fox (Vulpes vulpes).</title>
        <authorList>
            <person name="Zanoni R.G."/>
            <person name="Florio D."/>
            <person name="Caffara M."/>
            <person name="Renzi M."/>
            <person name="Parisi A."/>
            <person name="Pasquali F."/>
            <person name="Manfreda G."/>
        </authorList>
    </citation>
    <scope>NUCLEOTIDE SEQUENCE [LARGE SCALE GENOMIC DNA]</scope>
    <source>
        <strain evidence="7 8">295_13</strain>
    </source>
</reference>
<sequence>MQIIGIFFKVFSGIFIAILLLGGCGSKRTNIPYNGGAPNYGSMNNSAQSQKATMRPYQINGKWYYPTTVTLGETYDGIASWYGPKFHGKKTSNGETYSMYAHTAAHKTLPMNTIVRVTSKENGRSTIVRINDRGPFIAGRIIDLSKSAAEDIDMMAKGTARVRVEVIGFNGTISNSLPLNQETIARSEYKVATTQKTIQLSQFLVQIGAFRRKEGAQSYQKSHTDIHGYHAIIKEYMLDGAPIYRVMLSGFKSEEEARDFIASQKIAGAFITTE</sequence>
<evidence type="ECO:0000256" key="2">
    <source>
        <dbReference type="ARBA" id="ARBA00023239"/>
    </source>
</evidence>
<evidence type="ECO:0000256" key="3">
    <source>
        <dbReference type="ARBA" id="ARBA00023316"/>
    </source>
</evidence>
<dbReference type="GO" id="GO:0042834">
    <property type="term" value="F:peptidoglycan binding"/>
    <property type="evidence" value="ECO:0007669"/>
    <property type="project" value="InterPro"/>
</dbReference>
<comment type="function">
    <text evidence="4">Lytic transglycosylase with a strong preference for naked glycan strands that lack stem peptides.</text>
</comment>
<dbReference type="RefSeq" id="WP_006802067.1">
    <property type="nucleotide sequence ID" value="NZ_CABKOI010000021.1"/>
</dbReference>
<dbReference type="Gene3D" id="3.30.70.1070">
    <property type="entry name" value="Sporulation related repeat"/>
    <property type="match status" value="1"/>
</dbReference>
<dbReference type="InterPro" id="IPR012997">
    <property type="entry name" value="RplA"/>
</dbReference>
<evidence type="ECO:0000313" key="8">
    <source>
        <dbReference type="Proteomes" id="UP000233350"/>
    </source>
</evidence>
<dbReference type="NCBIfam" id="TIGR00413">
    <property type="entry name" value="rlpA"/>
    <property type="match status" value="1"/>
</dbReference>
<dbReference type="GO" id="GO:0071555">
    <property type="term" value="P:cell wall organization"/>
    <property type="evidence" value="ECO:0007669"/>
    <property type="project" value="UniProtKB-KW"/>
</dbReference>
<accession>A0A2N3PHU2</accession>
<dbReference type="HAMAP" id="MF_02071">
    <property type="entry name" value="RlpA"/>
    <property type="match status" value="1"/>
</dbReference>
<proteinExistence type="inferred from homology"/>
<dbReference type="SUPFAM" id="SSF50685">
    <property type="entry name" value="Barwin-like endoglucanases"/>
    <property type="match status" value="1"/>
</dbReference>
<dbReference type="STRING" id="556267.HWAG_00375"/>
<keyword evidence="1" id="KW-0732">Signal</keyword>
<keyword evidence="3 4" id="KW-0961">Cell wall biogenesis/degradation</keyword>
<dbReference type="EMBL" id="MBPK01000044">
    <property type="protein sequence ID" value="PKT80136.1"/>
    <property type="molecule type" value="Genomic_DNA"/>
</dbReference>
<dbReference type="OrthoDB" id="9779128at2"/>
<dbReference type="GO" id="GO:0000270">
    <property type="term" value="P:peptidoglycan metabolic process"/>
    <property type="evidence" value="ECO:0007669"/>
    <property type="project" value="UniProtKB-UniRule"/>
</dbReference>
<keyword evidence="8" id="KW-1185">Reference proteome</keyword>
<dbReference type="SUPFAM" id="SSF110997">
    <property type="entry name" value="Sporulation related repeat"/>
    <property type="match status" value="1"/>
</dbReference>
<dbReference type="EC" id="4.2.2.-" evidence="4"/>
<dbReference type="PANTHER" id="PTHR34183:SF1">
    <property type="entry name" value="ENDOLYTIC PEPTIDOGLYCAN TRANSGLYCOSYLASE RLPA"/>
    <property type="match status" value="1"/>
</dbReference>
<dbReference type="InterPro" id="IPR034718">
    <property type="entry name" value="RlpA"/>
</dbReference>
<feature type="domain" description="SPOR" evidence="6">
    <location>
        <begin position="197"/>
        <end position="274"/>
    </location>
</feature>
<dbReference type="GeneID" id="97289314"/>